<evidence type="ECO:0000256" key="2">
    <source>
        <dbReference type="HAMAP-Rule" id="MF_01615"/>
    </source>
</evidence>
<keyword evidence="4" id="KW-1185">Reference proteome</keyword>
<dbReference type="GO" id="GO:0004359">
    <property type="term" value="F:glutaminase activity"/>
    <property type="evidence" value="ECO:0007669"/>
    <property type="project" value="UniProtKB-EC"/>
</dbReference>
<dbReference type="EC" id="3.5.1.2" evidence="2"/>
<comment type="catalytic activity">
    <reaction evidence="2">
        <text>aldehydo-D-ribose 5-phosphate + D-glyceraldehyde 3-phosphate + L-glutamine = pyridoxal 5'-phosphate + L-glutamate + phosphate + 3 H2O + H(+)</text>
        <dbReference type="Rhea" id="RHEA:31507"/>
        <dbReference type="ChEBI" id="CHEBI:15377"/>
        <dbReference type="ChEBI" id="CHEBI:15378"/>
        <dbReference type="ChEBI" id="CHEBI:29985"/>
        <dbReference type="ChEBI" id="CHEBI:43474"/>
        <dbReference type="ChEBI" id="CHEBI:58273"/>
        <dbReference type="ChEBI" id="CHEBI:58359"/>
        <dbReference type="ChEBI" id="CHEBI:59776"/>
        <dbReference type="ChEBI" id="CHEBI:597326"/>
        <dbReference type="EC" id="4.3.3.6"/>
    </reaction>
</comment>
<keyword evidence="1 2" id="KW-0315">Glutamine amidotransferase</keyword>
<dbReference type="PROSITE" id="PS51130">
    <property type="entry name" value="PDXT_SNO_2"/>
    <property type="match status" value="1"/>
</dbReference>
<evidence type="ECO:0000256" key="1">
    <source>
        <dbReference type="ARBA" id="ARBA00022962"/>
    </source>
</evidence>
<feature type="active site" description="Nucleophile" evidence="2">
    <location>
        <position position="78"/>
    </location>
</feature>
<dbReference type="InterPro" id="IPR002161">
    <property type="entry name" value="PdxT/SNO"/>
</dbReference>
<reference evidence="3 4" key="1">
    <citation type="submission" date="2023-03" db="EMBL/GenBank/DDBJ databases">
        <title>Novel Species.</title>
        <authorList>
            <person name="Ma S."/>
        </authorList>
    </citation>
    <scope>NUCLEOTIDE SEQUENCE [LARGE SCALE GENOMIC DNA]</scope>
    <source>
        <strain evidence="3 4">B11</strain>
    </source>
</reference>
<feature type="binding site" evidence="2">
    <location>
        <begin position="134"/>
        <end position="135"/>
    </location>
    <ligand>
        <name>L-glutamine</name>
        <dbReference type="ChEBI" id="CHEBI:58359"/>
    </ligand>
</feature>
<feature type="binding site" evidence="2">
    <location>
        <position position="105"/>
    </location>
    <ligand>
        <name>L-glutamine</name>
        <dbReference type="ChEBI" id="CHEBI:58359"/>
    </ligand>
</feature>
<dbReference type="Proteomes" id="UP001461341">
    <property type="component" value="Chromosome"/>
</dbReference>
<dbReference type="PANTHER" id="PTHR31559">
    <property type="entry name" value="PYRIDOXAL 5'-PHOSPHATE SYNTHASE SUBUNIT SNO"/>
    <property type="match status" value="1"/>
</dbReference>
<comment type="function">
    <text evidence="2">Catalyzes the hydrolysis of glutamine to glutamate and ammonia as part of the biosynthesis of pyridoxal 5'-phosphate. The resulting ammonia molecule is channeled to the active site of PdxS.</text>
</comment>
<keyword evidence="2 3" id="KW-0456">Lyase</keyword>
<organism evidence="3 4">
    <name type="scientific">Thermatribacter velox</name>
    <dbReference type="NCBI Taxonomy" id="3039681"/>
    <lineage>
        <taxon>Bacteria</taxon>
        <taxon>Pseudomonadati</taxon>
        <taxon>Atribacterota</taxon>
        <taxon>Atribacteria</taxon>
        <taxon>Atribacterales</taxon>
        <taxon>Thermatribacteraceae</taxon>
        <taxon>Thermatribacter</taxon>
    </lineage>
</organism>
<dbReference type="CDD" id="cd01749">
    <property type="entry name" value="GATase1_PB"/>
    <property type="match status" value="1"/>
</dbReference>
<dbReference type="PROSITE" id="PS51274">
    <property type="entry name" value="GATASE_COBBQ"/>
    <property type="match status" value="1"/>
</dbReference>
<dbReference type="InterPro" id="IPR029062">
    <property type="entry name" value="Class_I_gatase-like"/>
</dbReference>
<keyword evidence="2 3" id="KW-0378">Hydrolase</keyword>
<sequence>MKIGILGFQGGIKEHERMLKQLGVETRRIRYIQDLDKIDAMILPGGESTTMGIFLHNSGLLKPLKEAVEKGMPVLATCAGLILLAQEVEGLSFASLKVLPVRVRRNAYGRQKESFTTQINLSFDKARPFPGVFIRAPKIEKTLEDKVEVLSFLEEQPVMIRYGKIIGCTFHPELTSDTRVHKYFLQVISAKN</sequence>
<dbReference type="PANTHER" id="PTHR31559:SF0">
    <property type="entry name" value="PYRIDOXAL 5'-PHOSPHATE SYNTHASE SUBUNIT SNO1-RELATED"/>
    <property type="match status" value="1"/>
</dbReference>
<keyword evidence="2" id="KW-0663">Pyridoxal phosphate</keyword>
<dbReference type="RefSeq" id="WP_369017533.1">
    <property type="nucleotide sequence ID" value="NZ_CP121689.1"/>
</dbReference>
<evidence type="ECO:0000313" key="3">
    <source>
        <dbReference type="EMBL" id="WZL75386.1"/>
    </source>
</evidence>
<dbReference type="EC" id="4.3.3.6" evidence="2"/>
<comment type="similarity">
    <text evidence="2">Belongs to the glutaminase PdxT/SNO family.</text>
</comment>
<dbReference type="PROSITE" id="PS51273">
    <property type="entry name" value="GATASE_TYPE_1"/>
    <property type="match status" value="1"/>
</dbReference>
<comment type="catalytic activity">
    <reaction evidence="2">
        <text>L-glutamine + H2O = L-glutamate + NH4(+)</text>
        <dbReference type="Rhea" id="RHEA:15889"/>
        <dbReference type="ChEBI" id="CHEBI:15377"/>
        <dbReference type="ChEBI" id="CHEBI:28938"/>
        <dbReference type="ChEBI" id="CHEBI:29985"/>
        <dbReference type="ChEBI" id="CHEBI:58359"/>
        <dbReference type="EC" id="3.5.1.2"/>
    </reaction>
</comment>
<name>A0ABZ2YAU0_9BACT</name>
<dbReference type="SUPFAM" id="SSF52317">
    <property type="entry name" value="Class I glutamine amidotransferase-like"/>
    <property type="match status" value="1"/>
</dbReference>
<dbReference type="EMBL" id="CP121689">
    <property type="protein sequence ID" value="WZL75386.1"/>
    <property type="molecule type" value="Genomic_DNA"/>
</dbReference>
<dbReference type="Gene3D" id="3.40.50.880">
    <property type="match status" value="1"/>
</dbReference>
<protein>
    <recommendedName>
        <fullName evidence="2">Pyridoxal 5'-phosphate synthase subunit PdxT</fullName>
        <ecNumber evidence="2">4.3.3.6</ecNumber>
    </recommendedName>
    <alternativeName>
        <fullName evidence="2">Pdx2</fullName>
    </alternativeName>
    <alternativeName>
        <fullName evidence="2">Pyridoxal 5'-phosphate synthase glutaminase subunit</fullName>
        <ecNumber evidence="2">3.5.1.2</ecNumber>
    </alternativeName>
</protein>
<comment type="pathway">
    <text evidence="2">Cofactor biosynthesis; pyridoxal 5'-phosphate biosynthesis.</text>
</comment>
<dbReference type="PIRSF" id="PIRSF005639">
    <property type="entry name" value="Glut_amidoT_SNO"/>
    <property type="match status" value="1"/>
</dbReference>
<comment type="subunit">
    <text evidence="2">In the presence of PdxS, forms a dodecamer of heterodimers. Only shows activity in the heterodimer.</text>
</comment>
<dbReference type="GO" id="GO:0036381">
    <property type="term" value="F:pyridoxal 5'-phosphate synthase (glutamine hydrolysing) activity"/>
    <property type="evidence" value="ECO:0007669"/>
    <property type="project" value="UniProtKB-EC"/>
</dbReference>
<proteinExistence type="inferred from homology"/>
<accession>A0ABZ2YAU0</accession>
<feature type="active site" description="Charge relay system" evidence="2">
    <location>
        <position position="173"/>
    </location>
</feature>
<feature type="binding site" evidence="2">
    <location>
        <begin position="46"/>
        <end position="48"/>
    </location>
    <ligand>
        <name>L-glutamine</name>
        <dbReference type="ChEBI" id="CHEBI:58359"/>
    </ligand>
</feature>
<dbReference type="NCBIfam" id="TIGR03800">
    <property type="entry name" value="PLP_synth_Pdx2"/>
    <property type="match status" value="1"/>
</dbReference>
<dbReference type="HAMAP" id="MF_01615">
    <property type="entry name" value="PdxT"/>
    <property type="match status" value="1"/>
</dbReference>
<evidence type="ECO:0000313" key="4">
    <source>
        <dbReference type="Proteomes" id="UP001461341"/>
    </source>
</evidence>
<dbReference type="Pfam" id="PF01174">
    <property type="entry name" value="SNO"/>
    <property type="match status" value="1"/>
</dbReference>
<feature type="active site" description="Charge relay system" evidence="2">
    <location>
        <position position="171"/>
    </location>
</feature>
<gene>
    <name evidence="2 3" type="primary">pdxT</name>
    <name evidence="3" type="ORF">QBE54_07250</name>
</gene>